<comment type="caution">
    <text evidence="2">The sequence shown here is derived from an EMBL/GenBank/DDBJ whole genome shotgun (WGS) entry which is preliminary data.</text>
</comment>
<reference evidence="2 3" key="1">
    <citation type="submission" date="2017-11" db="EMBL/GenBank/DDBJ databases">
        <title>De novo assembly and phasing of dikaryotic genomes from two isolates of Puccinia coronata f. sp. avenae, the causal agent of oat crown rust.</title>
        <authorList>
            <person name="Miller M.E."/>
            <person name="Zhang Y."/>
            <person name="Omidvar V."/>
            <person name="Sperschneider J."/>
            <person name="Schwessinger B."/>
            <person name="Raley C."/>
            <person name="Palmer J.M."/>
            <person name="Garnica D."/>
            <person name="Upadhyaya N."/>
            <person name="Rathjen J."/>
            <person name="Taylor J.M."/>
            <person name="Park R.F."/>
            <person name="Dodds P.N."/>
            <person name="Hirsch C.D."/>
            <person name="Kianian S.F."/>
            <person name="Figueroa M."/>
        </authorList>
    </citation>
    <scope>NUCLEOTIDE SEQUENCE [LARGE SCALE GENOMIC DNA]</scope>
    <source>
        <strain evidence="2">12NC29</strain>
    </source>
</reference>
<evidence type="ECO:0000313" key="2">
    <source>
        <dbReference type="EMBL" id="PLW08307.1"/>
    </source>
</evidence>
<protein>
    <recommendedName>
        <fullName evidence="4">G-patch domain-containing protein</fullName>
    </recommendedName>
</protein>
<feature type="compositionally biased region" description="Polar residues" evidence="1">
    <location>
        <begin position="412"/>
        <end position="431"/>
    </location>
</feature>
<feature type="compositionally biased region" description="Polar residues" evidence="1">
    <location>
        <begin position="267"/>
        <end position="279"/>
    </location>
</feature>
<feature type="compositionally biased region" description="Basic and acidic residues" evidence="1">
    <location>
        <begin position="336"/>
        <end position="350"/>
    </location>
</feature>
<name>A0A2N5S4X6_9BASI</name>
<feature type="compositionally biased region" description="Basic residues" evidence="1">
    <location>
        <begin position="311"/>
        <end position="321"/>
    </location>
</feature>
<proteinExistence type="predicted"/>
<feature type="compositionally biased region" description="Basic and acidic residues" evidence="1">
    <location>
        <begin position="281"/>
        <end position="295"/>
    </location>
</feature>
<sequence length="464" mass="52429">MGFNPSAYLATLGWSGPGNGLTETSRKTPITILKKNNTFGIGRERDNSHPWWDDLFNSIALKLDQPKQPVPEQQQPPQQQKQQPVVVVSIPTTAPTSSSSALNLDAIHIAKRNAGRIELYRHFHRGTIIPGTDEPPPPLGRRVRFEEPLPTRWGGSTECNASVHGNKRSDQQHAIDLTDNINISVNDDVVALDEPRSKKRKSKVATDGTRKKKRKTDETTLPIQSKPHDSAAHDSIVVYEEPRSKKKKFKKKRDEADKKRSKKVKAEQSTTQETTNPVQVKSHDSDDHVTLEEPHRKKRKSKRRDEANDSHRKKKNKKAKLISHPAQETTDPVQVKSHDSADRVTLEEPHRKKRKSKRRDEASDSHRKKKSKKVEADEGSSSSLAAQPAENDLIQEEKKKKKKKKRGEDGKSSMQGMSTTSFPSDTYTSPPYKNIASKEAQGRRDRLNAESRDISMENGTEKHR</sequence>
<evidence type="ECO:0000256" key="1">
    <source>
        <dbReference type="SAM" id="MobiDB-lite"/>
    </source>
</evidence>
<organism evidence="2 3">
    <name type="scientific">Puccinia coronata f. sp. avenae</name>
    <dbReference type="NCBI Taxonomy" id="200324"/>
    <lineage>
        <taxon>Eukaryota</taxon>
        <taxon>Fungi</taxon>
        <taxon>Dikarya</taxon>
        <taxon>Basidiomycota</taxon>
        <taxon>Pucciniomycotina</taxon>
        <taxon>Pucciniomycetes</taxon>
        <taxon>Pucciniales</taxon>
        <taxon>Pucciniaceae</taxon>
        <taxon>Puccinia</taxon>
    </lineage>
</organism>
<evidence type="ECO:0000313" key="3">
    <source>
        <dbReference type="Proteomes" id="UP000235388"/>
    </source>
</evidence>
<feature type="compositionally biased region" description="Basic and acidic residues" evidence="1">
    <location>
        <begin position="440"/>
        <end position="464"/>
    </location>
</feature>
<evidence type="ECO:0008006" key="4">
    <source>
        <dbReference type="Google" id="ProtNLM"/>
    </source>
</evidence>
<dbReference type="Proteomes" id="UP000235388">
    <property type="component" value="Unassembled WGS sequence"/>
</dbReference>
<dbReference type="AlphaFoldDB" id="A0A2N5S4X6"/>
<dbReference type="EMBL" id="PGCJ01001169">
    <property type="protein sequence ID" value="PLW08307.1"/>
    <property type="molecule type" value="Genomic_DNA"/>
</dbReference>
<feature type="region of interest" description="Disordered" evidence="1">
    <location>
        <begin position="149"/>
        <end position="168"/>
    </location>
</feature>
<accession>A0A2N5S4X6</accession>
<keyword evidence="3" id="KW-1185">Reference proteome</keyword>
<dbReference type="OrthoDB" id="3366546at2759"/>
<feature type="region of interest" description="Disordered" evidence="1">
    <location>
        <begin position="194"/>
        <end position="464"/>
    </location>
</feature>
<dbReference type="STRING" id="200324.A0A2N5S4X6"/>
<gene>
    <name evidence="2" type="ORF">PCANC_25714</name>
</gene>